<feature type="domain" description="ABC transporter" evidence="6">
    <location>
        <begin position="9"/>
        <end position="721"/>
    </location>
</feature>
<sequence>MKNSDRVILDIQGLKKYFFNNGRVNKAVDGVSFNVKEGEIVGLIGESGSGKTTVGKSLLRIYDDFNGFVTLEGKIISGKKIKSRRNKFMRKNIQMIFQDPHASLNGQKSIFNILKEPLVVNNIIKNKINDLFSDWKDVKSNFKYTFIRKAKKLKIQNLRSINDLAKDFFPKWTDNFTDFSFDWVNNSIEDNFVSYFAYLEEKQNMESKIINDMYSNTEELTSFYYQKQAMFRDSNLTDDEKQLIDATKNYEKTKALSKISINKYNALLRIKELEKQLEELQNKFNDDITATKSAYTNFIGEAKNDYKIANYSKMFTYDPEFYFFNYKKALIFKKKREYLKLWRKELRYLSVEELKNLIANLERYSELFFQEHLERIPLIKSDFRQVASFIVEQNYNFDYSKYLIINANTLREYEEEVLRVKKELKDCKTILKIKETPSATLEDVKKAEEIYIKAIEHKEIEDNNFAESIKADIRKLDKDINDQSFLYKNLKSQQTYTDKQFALINKQFFDKLQSDYKKAKAACDKKNKKEVQALQAFAKNISIYRNKIQNKLTTLKSFEIEVKYLIKDVQTIYLLLGIKKSKIDFISKLMISRLLTKSIIYKALEDVGLLKQFAYRYPHEFSGGQRQRIVIARALITEPKVIVADEPIASLDISIQAQVVNLLKDLCQKKNIGMVFIAHDLSMIEYIADRVQIMHLGKIVESGDTKAVYDRPMHPYTINLFKAIPKISNANEKFQNINFELDYLKEQQYPNVPKTYLVEPEHFLFGTKAQVEKWIAPFNLINPKLYSFLKSDNDNSQLPYDGKNHKCEDVEYTSVYNTNNE</sequence>
<keyword evidence="4 7" id="KW-0067">ATP-binding</keyword>
<name>A0ABZ2RY75_9BACT</name>
<evidence type="ECO:0000256" key="5">
    <source>
        <dbReference type="SAM" id="Coils"/>
    </source>
</evidence>
<evidence type="ECO:0000256" key="1">
    <source>
        <dbReference type="ARBA" id="ARBA00005417"/>
    </source>
</evidence>
<evidence type="ECO:0000256" key="4">
    <source>
        <dbReference type="ARBA" id="ARBA00022840"/>
    </source>
</evidence>
<evidence type="ECO:0000313" key="7">
    <source>
        <dbReference type="EMBL" id="WXL29239.1"/>
    </source>
</evidence>
<organism evidence="7 8">
    <name type="scientific">Mycoplasmopsis felifaucium</name>
    <dbReference type="NCBI Taxonomy" id="35768"/>
    <lineage>
        <taxon>Bacteria</taxon>
        <taxon>Bacillati</taxon>
        <taxon>Mycoplasmatota</taxon>
        <taxon>Mycoplasmoidales</taxon>
        <taxon>Metamycoplasmataceae</taxon>
        <taxon>Mycoplasmopsis</taxon>
    </lineage>
</organism>
<dbReference type="PROSITE" id="PS00211">
    <property type="entry name" value="ABC_TRANSPORTER_1"/>
    <property type="match status" value="1"/>
</dbReference>
<evidence type="ECO:0000313" key="8">
    <source>
        <dbReference type="Proteomes" id="UP001477443"/>
    </source>
</evidence>
<keyword evidence="8" id="KW-1185">Reference proteome</keyword>
<gene>
    <name evidence="7" type="ORF">WG617_01130</name>
</gene>
<dbReference type="PANTHER" id="PTHR43776:SF7">
    <property type="entry name" value="D,D-DIPEPTIDE TRANSPORT ATP-BINDING PROTEIN DDPF-RELATED"/>
    <property type="match status" value="1"/>
</dbReference>
<dbReference type="SMART" id="SM00382">
    <property type="entry name" value="AAA"/>
    <property type="match status" value="1"/>
</dbReference>
<dbReference type="PANTHER" id="PTHR43776">
    <property type="entry name" value="TRANSPORT ATP-BINDING PROTEIN"/>
    <property type="match status" value="1"/>
</dbReference>
<dbReference type="InterPro" id="IPR027417">
    <property type="entry name" value="P-loop_NTPase"/>
</dbReference>
<dbReference type="InterPro" id="IPR003439">
    <property type="entry name" value="ABC_transporter-like_ATP-bd"/>
</dbReference>
<dbReference type="InterPro" id="IPR017871">
    <property type="entry name" value="ABC_transporter-like_CS"/>
</dbReference>
<dbReference type="InterPro" id="IPR013563">
    <property type="entry name" value="Oligopep_ABC_C"/>
</dbReference>
<keyword evidence="2" id="KW-0813">Transport</keyword>
<evidence type="ECO:0000259" key="6">
    <source>
        <dbReference type="PROSITE" id="PS50893"/>
    </source>
</evidence>
<dbReference type="SUPFAM" id="SSF52540">
    <property type="entry name" value="P-loop containing nucleoside triphosphate hydrolases"/>
    <property type="match status" value="1"/>
</dbReference>
<dbReference type="InterPro" id="IPR003593">
    <property type="entry name" value="AAA+_ATPase"/>
</dbReference>
<keyword evidence="3" id="KW-0547">Nucleotide-binding</keyword>
<protein>
    <submittedName>
        <fullName evidence="7">ATP-binding cassette domain-containing protein</fullName>
    </submittedName>
</protein>
<dbReference type="EMBL" id="CP148067">
    <property type="protein sequence ID" value="WXL29239.1"/>
    <property type="molecule type" value="Genomic_DNA"/>
</dbReference>
<dbReference type="InterPro" id="IPR050319">
    <property type="entry name" value="ABC_transp_ATP-bind"/>
</dbReference>
<dbReference type="Proteomes" id="UP001477443">
    <property type="component" value="Chromosome"/>
</dbReference>
<evidence type="ECO:0000256" key="2">
    <source>
        <dbReference type="ARBA" id="ARBA00022448"/>
    </source>
</evidence>
<dbReference type="Pfam" id="PF08352">
    <property type="entry name" value="oligo_HPY"/>
    <property type="match status" value="1"/>
</dbReference>
<dbReference type="Pfam" id="PF00005">
    <property type="entry name" value="ABC_tran"/>
    <property type="match status" value="2"/>
</dbReference>
<dbReference type="PROSITE" id="PS50893">
    <property type="entry name" value="ABC_TRANSPORTER_2"/>
    <property type="match status" value="1"/>
</dbReference>
<dbReference type="GO" id="GO:0005524">
    <property type="term" value="F:ATP binding"/>
    <property type="evidence" value="ECO:0007669"/>
    <property type="project" value="UniProtKB-KW"/>
</dbReference>
<feature type="coiled-coil region" evidence="5">
    <location>
        <begin position="263"/>
        <end position="290"/>
    </location>
</feature>
<accession>A0ABZ2RY75</accession>
<dbReference type="RefSeq" id="WP_338822867.1">
    <property type="nucleotide sequence ID" value="NZ_CP148067.1"/>
</dbReference>
<evidence type="ECO:0000256" key="3">
    <source>
        <dbReference type="ARBA" id="ARBA00022741"/>
    </source>
</evidence>
<proteinExistence type="inferred from homology"/>
<comment type="similarity">
    <text evidence="1">Belongs to the ABC transporter superfamily.</text>
</comment>
<reference evidence="7" key="1">
    <citation type="submission" date="2024-03" db="EMBL/GenBank/DDBJ databases">
        <title>Complete genome sequence of Mycoplasma felifaucium Z921 isolated from the trachea of a cheetah.</title>
        <authorList>
            <person name="Spergser J."/>
        </authorList>
    </citation>
    <scope>NUCLEOTIDE SEQUENCE [LARGE SCALE GENOMIC DNA]</scope>
    <source>
        <strain evidence="7">Z921</strain>
    </source>
</reference>
<keyword evidence="5" id="KW-0175">Coiled coil</keyword>
<dbReference type="Gene3D" id="3.40.50.300">
    <property type="entry name" value="P-loop containing nucleotide triphosphate hydrolases"/>
    <property type="match status" value="2"/>
</dbReference>